<dbReference type="EMBL" id="JAAXOY010000913">
    <property type="protein sequence ID" value="NKY41758.1"/>
    <property type="molecule type" value="Genomic_DNA"/>
</dbReference>
<keyword evidence="2" id="KW-1185">Reference proteome</keyword>
<organism evidence="1 2">
    <name type="scientific">Cellulomonas septica</name>
    <dbReference type="NCBI Taxonomy" id="285080"/>
    <lineage>
        <taxon>Bacteria</taxon>
        <taxon>Bacillati</taxon>
        <taxon>Actinomycetota</taxon>
        <taxon>Actinomycetes</taxon>
        <taxon>Micrococcales</taxon>
        <taxon>Cellulomonadaceae</taxon>
        <taxon>Cellulomonas</taxon>
    </lineage>
</organism>
<protein>
    <submittedName>
        <fullName evidence="1">Uncharacterized protein</fullName>
    </submittedName>
</protein>
<feature type="non-terminal residue" evidence="1">
    <location>
        <position position="99"/>
    </location>
</feature>
<proteinExistence type="predicted"/>
<accession>A0ABX1K5E3</accession>
<dbReference type="Proteomes" id="UP000777774">
    <property type="component" value="Unassembled WGS sequence"/>
</dbReference>
<name>A0ABX1K5E3_9CELL</name>
<gene>
    <name evidence="1" type="ORF">HGA02_20245</name>
</gene>
<sequence>MGLGAAGGDTSTHVRAVGARPRDVLETELLEAHDAGVLDAEYVLPLRWERDDDLAELTAYLRDLAGHVPVTVVDGSPPARFAAHAGAWGTTVRHVRPAP</sequence>
<evidence type="ECO:0000313" key="1">
    <source>
        <dbReference type="EMBL" id="NKY41758.1"/>
    </source>
</evidence>
<comment type="caution">
    <text evidence="1">The sequence shown here is derived from an EMBL/GenBank/DDBJ whole genome shotgun (WGS) entry which is preliminary data.</text>
</comment>
<reference evidence="1 2" key="1">
    <citation type="submission" date="2020-04" db="EMBL/GenBank/DDBJ databases">
        <title>MicrobeNet Type strains.</title>
        <authorList>
            <person name="Nicholson A.C."/>
        </authorList>
    </citation>
    <scope>NUCLEOTIDE SEQUENCE [LARGE SCALE GENOMIC DNA]</scope>
    <source>
        <strain evidence="1 2">ATCC BAA-787</strain>
    </source>
</reference>
<evidence type="ECO:0000313" key="2">
    <source>
        <dbReference type="Proteomes" id="UP000777774"/>
    </source>
</evidence>